<keyword evidence="3 5" id="KW-0012">Acyltransferase</keyword>
<dbReference type="GO" id="GO:0005886">
    <property type="term" value="C:plasma membrane"/>
    <property type="evidence" value="ECO:0007669"/>
    <property type="project" value="InterPro"/>
</dbReference>
<dbReference type="AlphaFoldDB" id="A0A0V0QHN3"/>
<organism evidence="5 6">
    <name type="scientific">Pseudocohnilembus persalinus</name>
    <name type="common">Ciliate</name>
    <dbReference type="NCBI Taxonomy" id="266149"/>
    <lineage>
        <taxon>Eukaryota</taxon>
        <taxon>Sar</taxon>
        <taxon>Alveolata</taxon>
        <taxon>Ciliophora</taxon>
        <taxon>Intramacronucleata</taxon>
        <taxon>Oligohymenophorea</taxon>
        <taxon>Scuticociliatia</taxon>
        <taxon>Philasterida</taxon>
        <taxon>Pseudocohnilembidae</taxon>
        <taxon>Pseudocohnilembus</taxon>
    </lineage>
</organism>
<dbReference type="InterPro" id="IPR039143">
    <property type="entry name" value="GNPNAT1-like"/>
</dbReference>
<dbReference type="Pfam" id="PF00583">
    <property type="entry name" value="Acetyltransf_1"/>
    <property type="match status" value="1"/>
</dbReference>
<name>A0A0V0QHN3_PSEPJ</name>
<evidence type="ECO:0000313" key="6">
    <source>
        <dbReference type="Proteomes" id="UP000054937"/>
    </source>
</evidence>
<protein>
    <recommendedName>
        <fullName evidence="3">Glucosamine 6-phosphate N-acetyltransferase</fullName>
        <ecNumber evidence="3">2.3.1.4</ecNumber>
    </recommendedName>
</protein>
<dbReference type="PANTHER" id="PTHR13355:SF11">
    <property type="entry name" value="GLUCOSAMINE 6-PHOSPHATE N-ACETYLTRANSFERASE"/>
    <property type="match status" value="1"/>
</dbReference>
<comment type="pathway">
    <text evidence="3">Nucleotide-sugar biosynthesis; UDP-N-acetyl-alpha-D-glucosamine biosynthesis; N-acetyl-alpha-D-glucosamine 1-phosphate from alpha-D-glucosamine 6-phosphate (route I): step 1/2.</text>
</comment>
<dbReference type="GO" id="GO:0004343">
    <property type="term" value="F:glucosamine 6-phosphate N-acetyltransferase activity"/>
    <property type="evidence" value="ECO:0007669"/>
    <property type="project" value="UniProtKB-UniRule"/>
</dbReference>
<gene>
    <name evidence="5" type="ORF">PPERSA_01562</name>
</gene>
<proteinExistence type="inferred from homology"/>
<dbReference type="GO" id="GO:0007155">
    <property type="term" value="P:cell adhesion"/>
    <property type="evidence" value="ECO:0007669"/>
    <property type="project" value="InterPro"/>
</dbReference>
<evidence type="ECO:0000256" key="2">
    <source>
        <dbReference type="ARBA" id="ARBA00023136"/>
    </source>
</evidence>
<dbReference type="CDD" id="cd04301">
    <property type="entry name" value="NAT_SF"/>
    <property type="match status" value="1"/>
</dbReference>
<comment type="catalytic activity">
    <reaction evidence="3">
        <text>D-glucosamine 6-phosphate + acetyl-CoA = N-acetyl-D-glucosamine 6-phosphate + CoA + H(+)</text>
        <dbReference type="Rhea" id="RHEA:10292"/>
        <dbReference type="ChEBI" id="CHEBI:15378"/>
        <dbReference type="ChEBI" id="CHEBI:57287"/>
        <dbReference type="ChEBI" id="CHEBI:57288"/>
        <dbReference type="ChEBI" id="CHEBI:57513"/>
        <dbReference type="ChEBI" id="CHEBI:58725"/>
        <dbReference type="EC" id="2.3.1.4"/>
    </reaction>
</comment>
<dbReference type="PROSITE" id="PS51186">
    <property type="entry name" value="GNAT"/>
    <property type="match status" value="1"/>
</dbReference>
<evidence type="ECO:0000256" key="3">
    <source>
        <dbReference type="RuleBase" id="RU365086"/>
    </source>
</evidence>
<dbReference type="GO" id="GO:0006048">
    <property type="term" value="P:UDP-N-acetylglucosamine biosynthetic process"/>
    <property type="evidence" value="ECO:0007669"/>
    <property type="project" value="UniProtKB-UniRule"/>
</dbReference>
<evidence type="ECO:0000313" key="5">
    <source>
        <dbReference type="EMBL" id="KRX01692.1"/>
    </source>
</evidence>
<dbReference type="SUPFAM" id="SSF55729">
    <property type="entry name" value="Acyl-CoA N-acyltransferases (Nat)"/>
    <property type="match status" value="1"/>
</dbReference>
<comment type="subcellular location">
    <subcellularLocation>
        <location evidence="1">Membrane</location>
    </subcellularLocation>
</comment>
<dbReference type="UniPathway" id="UPA00113">
    <property type="reaction ID" value="UER00529"/>
</dbReference>
<accession>A0A0V0QHN3</accession>
<reference evidence="5 6" key="1">
    <citation type="journal article" date="2015" name="Sci. Rep.">
        <title>Genome of the facultative scuticociliatosis pathogen Pseudocohnilembus persalinus provides insight into its virulence through horizontal gene transfer.</title>
        <authorList>
            <person name="Xiong J."/>
            <person name="Wang G."/>
            <person name="Cheng J."/>
            <person name="Tian M."/>
            <person name="Pan X."/>
            <person name="Warren A."/>
            <person name="Jiang C."/>
            <person name="Yuan D."/>
            <person name="Miao W."/>
        </authorList>
    </citation>
    <scope>NUCLEOTIDE SEQUENCE [LARGE SCALE GENOMIC DNA]</scope>
    <source>
        <strain evidence="5">36N120E</strain>
    </source>
</reference>
<dbReference type="InterPro" id="IPR020894">
    <property type="entry name" value="Cadherin_CS"/>
</dbReference>
<keyword evidence="2" id="KW-0472">Membrane</keyword>
<evidence type="ECO:0000259" key="4">
    <source>
        <dbReference type="PROSITE" id="PS51186"/>
    </source>
</evidence>
<keyword evidence="6" id="KW-1185">Reference proteome</keyword>
<dbReference type="InterPro" id="IPR016181">
    <property type="entry name" value="Acyl_CoA_acyltransferase"/>
</dbReference>
<sequence length="160" mass="18476">MQNLQQVLQKHSTDEFGVRLLDKNDNTPDFFETYRSLTEAPQLTKKEFENIFEFQEEDKDIINYVQICILDKKNNMEIVGFGAVIMQTEIIGTRGYIENIVVNSKMQGKGLGRLIIECLNDISKNVCNANETILNCKDKNAKFYEKLGYKTDGHLLQMKL</sequence>
<dbReference type="Gene3D" id="3.40.630.30">
    <property type="match status" value="1"/>
</dbReference>
<dbReference type="OrthoDB" id="10039976at2759"/>
<dbReference type="EC" id="2.3.1.4" evidence="3"/>
<dbReference type="InterPro" id="IPR000182">
    <property type="entry name" value="GNAT_dom"/>
</dbReference>
<evidence type="ECO:0000256" key="1">
    <source>
        <dbReference type="ARBA" id="ARBA00004370"/>
    </source>
</evidence>
<dbReference type="InParanoid" id="A0A0V0QHN3"/>
<dbReference type="PROSITE" id="PS00232">
    <property type="entry name" value="CADHERIN_1"/>
    <property type="match status" value="1"/>
</dbReference>
<comment type="caution">
    <text evidence="5">The sequence shown here is derived from an EMBL/GenBank/DDBJ whole genome shotgun (WGS) entry which is preliminary data.</text>
</comment>
<dbReference type="EMBL" id="LDAU01000166">
    <property type="protein sequence ID" value="KRX01692.1"/>
    <property type="molecule type" value="Genomic_DNA"/>
</dbReference>
<dbReference type="PANTHER" id="PTHR13355">
    <property type="entry name" value="GLUCOSAMINE 6-PHOSPHATE N-ACETYLTRANSFERASE"/>
    <property type="match status" value="1"/>
</dbReference>
<comment type="similarity">
    <text evidence="3">Belongs to the acetyltransferase family. GNA1 subfamily.</text>
</comment>
<feature type="domain" description="N-acetyltransferase" evidence="4">
    <location>
        <begin position="16"/>
        <end position="160"/>
    </location>
</feature>
<keyword evidence="3 5" id="KW-0808">Transferase</keyword>
<dbReference type="Proteomes" id="UP000054937">
    <property type="component" value="Unassembled WGS sequence"/>
</dbReference>